<keyword evidence="1" id="KW-0732">Signal</keyword>
<feature type="signal peptide" evidence="1">
    <location>
        <begin position="1"/>
        <end position="22"/>
    </location>
</feature>
<evidence type="ECO:0000256" key="1">
    <source>
        <dbReference type="SAM" id="SignalP"/>
    </source>
</evidence>
<dbReference type="RefSeq" id="WP_219802656.1">
    <property type="nucleotide sequence ID" value="NZ_CP080096.1"/>
</dbReference>
<keyword evidence="3" id="KW-1185">Reference proteome</keyword>
<sequence length="99" mass="11294">MIKHVMWFAMVPALLFATIAAAQQYPMLDSVANRLVQKYQQSSCEQLWQERAAKKGHPKPQGEQNAMEMLKNDPQMRAEFINRVAAPIANKMFECGMIP</sequence>
<feature type="chain" id="PRO_5046052318" evidence="1">
    <location>
        <begin position="23"/>
        <end position="99"/>
    </location>
</feature>
<protein>
    <submittedName>
        <fullName evidence="2">Uncharacterized protein</fullName>
    </submittedName>
</protein>
<name>A0ABX8V0V5_9BURK</name>
<evidence type="ECO:0000313" key="3">
    <source>
        <dbReference type="Proteomes" id="UP000826462"/>
    </source>
</evidence>
<reference evidence="2 3" key="1">
    <citation type="submission" date="2021-07" db="EMBL/GenBank/DDBJ databases">
        <title>Paraburkholderia edwinii protects Aspergillus sp. from phenazines by acting as a toxin sponge.</title>
        <authorList>
            <person name="Dahlstrom K.M."/>
            <person name="Newman D.K."/>
        </authorList>
    </citation>
    <scope>NUCLEOTIDE SEQUENCE [LARGE SCALE GENOMIC DNA]</scope>
    <source>
        <strain evidence="2 3">Pe01</strain>
    </source>
</reference>
<evidence type="ECO:0000313" key="2">
    <source>
        <dbReference type="EMBL" id="QYD73085.1"/>
    </source>
</evidence>
<dbReference type="EMBL" id="CP080096">
    <property type="protein sequence ID" value="QYD73085.1"/>
    <property type="molecule type" value="Genomic_DNA"/>
</dbReference>
<gene>
    <name evidence="2" type="ORF">KZJ38_25800</name>
</gene>
<dbReference type="Proteomes" id="UP000826462">
    <property type="component" value="Chromosome 2"/>
</dbReference>
<organism evidence="2 3">
    <name type="scientific">Paraburkholderia edwinii</name>
    <dbReference type="NCBI Taxonomy" id="2861782"/>
    <lineage>
        <taxon>Bacteria</taxon>
        <taxon>Pseudomonadati</taxon>
        <taxon>Pseudomonadota</taxon>
        <taxon>Betaproteobacteria</taxon>
        <taxon>Burkholderiales</taxon>
        <taxon>Burkholderiaceae</taxon>
        <taxon>Paraburkholderia</taxon>
    </lineage>
</organism>
<accession>A0ABX8V0V5</accession>
<proteinExistence type="predicted"/>